<dbReference type="InterPro" id="IPR041682">
    <property type="entry name" value="AAA_14"/>
</dbReference>
<dbReference type="SUPFAM" id="SSF52540">
    <property type="entry name" value="P-loop containing nucleoside triphosphate hydrolases"/>
    <property type="match status" value="1"/>
</dbReference>
<dbReference type="PANTHER" id="PTHR33295:SF7">
    <property type="entry name" value="ATPASE"/>
    <property type="match status" value="1"/>
</dbReference>
<dbReference type="OrthoDB" id="9801806at2"/>
<evidence type="ECO:0008006" key="5">
    <source>
        <dbReference type="Google" id="ProtNLM"/>
    </source>
</evidence>
<organism evidence="3 4">
    <name type="scientific">Treponema berlinense</name>
    <dbReference type="NCBI Taxonomy" id="225004"/>
    <lineage>
        <taxon>Bacteria</taxon>
        <taxon>Pseudomonadati</taxon>
        <taxon>Spirochaetota</taxon>
        <taxon>Spirochaetia</taxon>
        <taxon>Spirochaetales</taxon>
        <taxon>Treponemataceae</taxon>
        <taxon>Treponema</taxon>
    </lineage>
</organism>
<evidence type="ECO:0000313" key="3">
    <source>
        <dbReference type="EMBL" id="SKA04908.1"/>
    </source>
</evidence>
<dbReference type="Pfam" id="PF13173">
    <property type="entry name" value="AAA_14"/>
    <property type="match status" value="1"/>
</dbReference>
<proteinExistence type="predicted"/>
<gene>
    <name evidence="3" type="ORF">SAMN02745152_02035</name>
</gene>
<feature type="domain" description="AAA" evidence="1">
    <location>
        <begin position="21"/>
        <end position="152"/>
    </location>
</feature>
<evidence type="ECO:0000259" key="2">
    <source>
        <dbReference type="Pfam" id="PF13635"/>
    </source>
</evidence>
<name>A0A1T4QNT0_9SPIR</name>
<dbReference type="Pfam" id="PF13635">
    <property type="entry name" value="DUF4143"/>
    <property type="match status" value="1"/>
</dbReference>
<dbReference type="EMBL" id="FUXC01000015">
    <property type="protein sequence ID" value="SKA04908.1"/>
    <property type="molecule type" value="Genomic_DNA"/>
</dbReference>
<protein>
    <recommendedName>
        <fullName evidence="5">AAA domain-containing protein</fullName>
    </recommendedName>
</protein>
<dbReference type="RefSeq" id="WP_143592695.1">
    <property type="nucleotide sequence ID" value="NZ_FUXC01000015.1"/>
</dbReference>
<dbReference type="Proteomes" id="UP000190395">
    <property type="component" value="Unassembled WGS sequence"/>
</dbReference>
<feature type="domain" description="DUF4143" evidence="2">
    <location>
        <begin position="224"/>
        <end position="387"/>
    </location>
</feature>
<dbReference type="STRING" id="225004.SAMN02745152_02035"/>
<sequence>MLRRKVDDYLIQWKNNPDRLPLVIKGARQIGKTFSVRNFAKSYKNYIEINFITDPQFKTVFKNGYSPESIIREITLLRPDWNFIPNETLILFDEIQVFPDCTTSLKFFKIDGRYDVICSGSLLGINYNQITSVSVGYKTDYEMYSLDFEEFLWAKGYKQEQIDSILEHMINQAPFGELEYNVWMENFMEYTTLGGMPKVVDMFITNKNYSGTLQEQRQILKSYEDDITKYAFGLDKAKLKNVYNHISVFLAKENKRYQITKVAPGARNREYIGTIDWLNDAGIINICYCLESPELPLKGNYKPNDYKIYWRDTGLLIASLDEEAQIDFRQNRNFNTYKGAIYENIIADAFVKQGYGLYYFKNEKSTLEMDFFVRDMRGLIPVEVKASDNATKSLCNLIEKEKYADIHYGIKLCKKNIGFNGKFYTFPYFCCFMLKKYLQNFDKTHYCNQEESK</sequence>
<evidence type="ECO:0000313" key="4">
    <source>
        <dbReference type="Proteomes" id="UP000190395"/>
    </source>
</evidence>
<evidence type="ECO:0000259" key="1">
    <source>
        <dbReference type="Pfam" id="PF13173"/>
    </source>
</evidence>
<dbReference type="GeneID" id="303368255"/>
<dbReference type="InterPro" id="IPR025420">
    <property type="entry name" value="DUF4143"/>
</dbReference>
<accession>A0A1T4QNT0</accession>
<dbReference type="InterPro" id="IPR027417">
    <property type="entry name" value="P-loop_NTPase"/>
</dbReference>
<reference evidence="3 4" key="1">
    <citation type="submission" date="2017-02" db="EMBL/GenBank/DDBJ databases">
        <authorList>
            <person name="Peterson S.W."/>
        </authorList>
    </citation>
    <scope>NUCLEOTIDE SEQUENCE [LARGE SCALE GENOMIC DNA]</scope>
    <source>
        <strain evidence="3 4">ATCC BAA-909</strain>
    </source>
</reference>
<dbReference type="PANTHER" id="PTHR33295">
    <property type="entry name" value="ATPASE"/>
    <property type="match status" value="1"/>
</dbReference>
<keyword evidence="4" id="KW-1185">Reference proteome</keyword>
<dbReference type="AlphaFoldDB" id="A0A1T4QNT0"/>